<dbReference type="RefSeq" id="WP_105935685.1">
    <property type="nucleotide sequence ID" value="NZ_PVNP01000190.1"/>
</dbReference>
<dbReference type="PIRSF" id="PIRSF036406">
    <property type="entry name" value="Hept_kin"/>
    <property type="match status" value="1"/>
</dbReference>
<evidence type="ECO:0000313" key="8">
    <source>
        <dbReference type="EMBL" id="PRO72241.1"/>
    </source>
</evidence>
<dbReference type="InterPro" id="IPR020568">
    <property type="entry name" value="Ribosomal_Su5_D2-typ_SF"/>
</dbReference>
<gene>
    <name evidence="8" type="ORF">C6Y40_17445</name>
</gene>
<feature type="domain" description="GHMP kinase N-terminal" evidence="6">
    <location>
        <begin position="81"/>
        <end position="164"/>
    </location>
</feature>
<dbReference type="Pfam" id="PF00288">
    <property type="entry name" value="GHMP_kinases_N"/>
    <property type="match status" value="1"/>
</dbReference>
<comment type="similarity">
    <text evidence="5">Belongs to the GHMP kinase family.</text>
</comment>
<dbReference type="PANTHER" id="PTHR32463">
    <property type="entry name" value="L-FUCOSE KINASE"/>
    <property type="match status" value="1"/>
</dbReference>
<keyword evidence="1" id="KW-0808">Transferase</keyword>
<protein>
    <submittedName>
        <fullName evidence="8">GHMP kinase</fullName>
    </submittedName>
</protein>
<dbReference type="OrthoDB" id="9812992at2"/>
<dbReference type="InterPro" id="IPR013750">
    <property type="entry name" value="GHMP_kinase_C_dom"/>
</dbReference>
<dbReference type="InterPro" id="IPR014606">
    <property type="entry name" value="Heptose_7-P_kinase"/>
</dbReference>
<dbReference type="Pfam" id="PF08544">
    <property type="entry name" value="GHMP_kinases_C"/>
    <property type="match status" value="1"/>
</dbReference>
<organism evidence="8 9">
    <name type="scientific">Alteromonas alba</name>
    <dbReference type="NCBI Taxonomy" id="2079529"/>
    <lineage>
        <taxon>Bacteria</taxon>
        <taxon>Pseudomonadati</taxon>
        <taxon>Pseudomonadota</taxon>
        <taxon>Gammaproteobacteria</taxon>
        <taxon>Alteromonadales</taxon>
        <taxon>Alteromonadaceae</taxon>
        <taxon>Alteromonas/Salinimonas group</taxon>
        <taxon>Alteromonas</taxon>
    </lineage>
</organism>
<name>A0A2S9V709_9ALTE</name>
<evidence type="ECO:0000256" key="1">
    <source>
        <dbReference type="ARBA" id="ARBA00022679"/>
    </source>
</evidence>
<feature type="domain" description="GHMP kinase C-terminal" evidence="7">
    <location>
        <begin position="237"/>
        <end position="317"/>
    </location>
</feature>
<reference evidence="9" key="1">
    <citation type="journal article" date="2020" name="Int. J. Syst. Evol. Microbiol.">
        <title>Alteromonas alba sp. nov., a marine bacterium isolated from the seawater of the West Pacific Ocean.</title>
        <authorList>
            <person name="Sun C."/>
            <person name="Wu Y.-H."/>
            <person name="Xamxidin M."/>
            <person name="Cheng H."/>
            <person name="Xu X.-W."/>
        </authorList>
    </citation>
    <scope>NUCLEOTIDE SEQUENCE [LARGE SCALE GENOMIC DNA]</scope>
    <source>
        <strain evidence="9">190</strain>
    </source>
</reference>
<evidence type="ECO:0000313" key="9">
    <source>
        <dbReference type="Proteomes" id="UP000238949"/>
    </source>
</evidence>
<comment type="caution">
    <text evidence="8">The sequence shown here is derived from an EMBL/GenBank/DDBJ whole genome shotgun (WGS) entry which is preliminary data.</text>
</comment>
<dbReference type="SUPFAM" id="SSF54211">
    <property type="entry name" value="Ribosomal protein S5 domain 2-like"/>
    <property type="match status" value="1"/>
</dbReference>
<evidence type="ECO:0000259" key="7">
    <source>
        <dbReference type="Pfam" id="PF08544"/>
    </source>
</evidence>
<dbReference type="SUPFAM" id="SSF55060">
    <property type="entry name" value="GHMP Kinase, C-terminal domain"/>
    <property type="match status" value="1"/>
</dbReference>
<evidence type="ECO:0000256" key="3">
    <source>
        <dbReference type="ARBA" id="ARBA00022777"/>
    </source>
</evidence>
<evidence type="ECO:0000259" key="6">
    <source>
        <dbReference type="Pfam" id="PF00288"/>
    </source>
</evidence>
<dbReference type="InterPro" id="IPR036554">
    <property type="entry name" value="GHMP_kinase_C_sf"/>
</dbReference>
<keyword evidence="4" id="KW-0067">ATP-binding</keyword>
<sequence length="351" mass="39427">MEIFRARAPLRISFAGGGTDVNPFASMYGGFVLNATINKYAYTSIALNSSESITVNSYDFDTTTEFCSSTLKTDNNNDCFVKSVYKHLVSKPLGMEVITHNDAPPGSGLGSSSAMMVSIISAFKELENLVMSPYDIARLAHDIERQELQQLGGMQDQYAAAFGGFNFMEFDGDSVLVNRLKMDPWVVRELEYNMILVYTQKSRLSSNIIEDQISNVKSKKTDNIAAMHQIKQHANDMKRLLLKGRTNEFGELLHEAWEQKKRMADSITNEHLDELYEAARRAGAIGGKVSGAGGGGFMMFYCENNKKRQVVETLERMGARVESFKFELDGVESWRNIRKEQLIRERLNVAV</sequence>
<dbReference type="InterPro" id="IPR052203">
    <property type="entry name" value="GHMP_Kinase-Related"/>
</dbReference>
<dbReference type="PRINTS" id="PR00960">
    <property type="entry name" value="LMBPPROTEIN"/>
</dbReference>
<evidence type="ECO:0000256" key="5">
    <source>
        <dbReference type="ARBA" id="ARBA00038121"/>
    </source>
</evidence>
<accession>A0A2S9V709</accession>
<proteinExistence type="inferred from homology"/>
<dbReference type="Gene3D" id="3.30.230.120">
    <property type="match status" value="1"/>
</dbReference>
<dbReference type="Proteomes" id="UP000238949">
    <property type="component" value="Unassembled WGS sequence"/>
</dbReference>
<keyword evidence="9" id="KW-1185">Reference proteome</keyword>
<dbReference type="GO" id="GO:0005524">
    <property type="term" value="F:ATP binding"/>
    <property type="evidence" value="ECO:0007669"/>
    <property type="project" value="UniProtKB-KW"/>
</dbReference>
<evidence type="ECO:0000256" key="4">
    <source>
        <dbReference type="ARBA" id="ARBA00022840"/>
    </source>
</evidence>
<keyword evidence="3 8" id="KW-0418">Kinase</keyword>
<dbReference type="PANTHER" id="PTHR32463:SF0">
    <property type="entry name" value="L-FUCOSE KINASE"/>
    <property type="match status" value="1"/>
</dbReference>
<evidence type="ECO:0000256" key="2">
    <source>
        <dbReference type="ARBA" id="ARBA00022741"/>
    </source>
</evidence>
<dbReference type="EMBL" id="PVNP01000190">
    <property type="protein sequence ID" value="PRO72241.1"/>
    <property type="molecule type" value="Genomic_DNA"/>
</dbReference>
<dbReference type="GO" id="GO:0050201">
    <property type="term" value="F:fucokinase activity"/>
    <property type="evidence" value="ECO:0007669"/>
    <property type="project" value="TreeGrafter"/>
</dbReference>
<dbReference type="AlphaFoldDB" id="A0A2S9V709"/>
<dbReference type="GO" id="GO:0042352">
    <property type="term" value="P:GDP-L-fucose salvage"/>
    <property type="evidence" value="ECO:0007669"/>
    <property type="project" value="TreeGrafter"/>
</dbReference>
<dbReference type="InterPro" id="IPR006204">
    <property type="entry name" value="GHMP_kinase_N_dom"/>
</dbReference>
<keyword evidence="2" id="KW-0547">Nucleotide-binding</keyword>
<dbReference type="InterPro" id="IPR001174">
    <property type="entry name" value="HddA/FKP"/>
</dbReference>